<protein>
    <submittedName>
        <fullName evidence="5">ABC transporter ATP-binding protein</fullName>
    </submittedName>
</protein>
<dbReference type="PROSITE" id="PS00211">
    <property type="entry name" value="ABC_TRANSPORTER_1"/>
    <property type="match status" value="1"/>
</dbReference>
<evidence type="ECO:0000256" key="3">
    <source>
        <dbReference type="ARBA" id="ARBA00022840"/>
    </source>
</evidence>
<dbReference type="InterPro" id="IPR027417">
    <property type="entry name" value="P-loop_NTPase"/>
</dbReference>
<dbReference type="InterPro" id="IPR017871">
    <property type="entry name" value="ABC_transporter-like_CS"/>
</dbReference>
<dbReference type="InterPro" id="IPR050166">
    <property type="entry name" value="ABC_transporter_ATP-bind"/>
</dbReference>
<keyword evidence="2" id="KW-0547">Nucleotide-binding</keyword>
<dbReference type="InterPro" id="IPR003593">
    <property type="entry name" value="AAA+_ATPase"/>
</dbReference>
<comment type="caution">
    <text evidence="5">The sequence shown here is derived from an EMBL/GenBank/DDBJ whole genome shotgun (WGS) entry which is preliminary data.</text>
</comment>
<accession>A0A850EY02</accession>
<dbReference type="SMART" id="SM00382">
    <property type="entry name" value="AAA"/>
    <property type="match status" value="1"/>
</dbReference>
<dbReference type="EMBL" id="JABWCS010000221">
    <property type="protein sequence ID" value="NUU64367.1"/>
    <property type="molecule type" value="Genomic_DNA"/>
</dbReference>
<dbReference type="RefSeq" id="WP_175374684.1">
    <property type="nucleotide sequence ID" value="NZ_JABWCS010000221.1"/>
</dbReference>
<proteinExistence type="predicted"/>
<evidence type="ECO:0000313" key="5">
    <source>
        <dbReference type="EMBL" id="NUU64367.1"/>
    </source>
</evidence>
<feature type="domain" description="ABC transporter" evidence="4">
    <location>
        <begin position="21"/>
        <end position="240"/>
    </location>
</feature>
<gene>
    <name evidence="5" type="ORF">HPT30_28835</name>
</gene>
<dbReference type="AlphaFoldDB" id="A0A850EY02"/>
<dbReference type="PROSITE" id="PS50893">
    <property type="entry name" value="ABC_TRANSPORTER_2"/>
    <property type="match status" value="1"/>
</dbReference>
<keyword evidence="1" id="KW-0813">Transport</keyword>
<dbReference type="PANTHER" id="PTHR42788:SF2">
    <property type="entry name" value="ABC TRANSPORTER ATP-BINDING PROTEIN"/>
    <property type="match status" value="1"/>
</dbReference>
<dbReference type="Pfam" id="PF00005">
    <property type="entry name" value="ABC_tran"/>
    <property type="match status" value="1"/>
</dbReference>
<organism evidence="5 6">
    <name type="scientific">Paenibacillus agri</name>
    <dbReference type="NCBI Taxonomy" id="2744309"/>
    <lineage>
        <taxon>Bacteria</taxon>
        <taxon>Bacillati</taxon>
        <taxon>Bacillota</taxon>
        <taxon>Bacilli</taxon>
        <taxon>Bacillales</taxon>
        <taxon>Paenibacillaceae</taxon>
        <taxon>Paenibacillus</taxon>
    </lineage>
</organism>
<keyword evidence="3 5" id="KW-0067">ATP-binding</keyword>
<keyword evidence="6" id="KW-1185">Reference proteome</keyword>
<evidence type="ECO:0000313" key="6">
    <source>
        <dbReference type="Proteomes" id="UP000564806"/>
    </source>
</evidence>
<sequence>MQNKALLEKTVPNSGENNTLITLDGISKSYDSAEILKDVSLHIRKGEFVSILGPSGSGKSTLFNIITGLLPADRGTLDVHGEIGYMQQKDLLLPWKTVLDNIVLPLDLKGSNKEASRSKAVSLMDRIGLKGYEHRYPSELSGGMKQRASFLRTFLASGEIMLLDEPFGALDSITKGSMQAWLLEVQEAFNVTILFITHDIEEAIFLSDRIYVLSSRPGVVKEKLTVSFNQQNKRDRLINPELLVLKETIKGLL</sequence>
<dbReference type="SUPFAM" id="SSF52540">
    <property type="entry name" value="P-loop containing nucleoside triphosphate hydrolases"/>
    <property type="match status" value="1"/>
</dbReference>
<evidence type="ECO:0000259" key="4">
    <source>
        <dbReference type="PROSITE" id="PS50893"/>
    </source>
</evidence>
<dbReference type="Gene3D" id="3.40.50.300">
    <property type="entry name" value="P-loop containing nucleotide triphosphate hydrolases"/>
    <property type="match status" value="1"/>
</dbReference>
<name>A0A850EY02_9BACL</name>
<dbReference type="Proteomes" id="UP000564806">
    <property type="component" value="Unassembled WGS sequence"/>
</dbReference>
<dbReference type="GO" id="GO:0016887">
    <property type="term" value="F:ATP hydrolysis activity"/>
    <property type="evidence" value="ECO:0007669"/>
    <property type="project" value="InterPro"/>
</dbReference>
<dbReference type="GO" id="GO:0005524">
    <property type="term" value="F:ATP binding"/>
    <property type="evidence" value="ECO:0007669"/>
    <property type="project" value="UniProtKB-KW"/>
</dbReference>
<dbReference type="CDD" id="cd03293">
    <property type="entry name" value="ABC_NrtD_SsuB_transporters"/>
    <property type="match status" value="1"/>
</dbReference>
<reference evidence="5" key="1">
    <citation type="submission" date="2020-06" db="EMBL/GenBank/DDBJ databases">
        <title>Paenibacillus sp. nov., isolated from soil.</title>
        <authorList>
            <person name="Seo Y.L."/>
        </authorList>
    </citation>
    <scope>NUCLEOTIDE SEQUENCE [LARGE SCALE GENOMIC DNA]</scope>
    <source>
        <strain evidence="5">JW14</strain>
    </source>
</reference>
<dbReference type="PANTHER" id="PTHR42788">
    <property type="entry name" value="TAURINE IMPORT ATP-BINDING PROTEIN-RELATED"/>
    <property type="match status" value="1"/>
</dbReference>
<dbReference type="InterPro" id="IPR003439">
    <property type="entry name" value="ABC_transporter-like_ATP-bd"/>
</dbReference>
<evidence type="ECO:0000256" key="1">
    <source>
        <dbReference type="ARBA" id="ARBA00022448"/>
    </source>
</evidence>
<evidence type="ECO:0000256" key="2">
    <source>
        <dbReference type="ARBA" id="ARBA00022741"/>
    </source>
</evidence>